<gene>
    <name evidence="1" type="ORF">A9J31_08470</name>
</gene>
<dbReference type="Gene3D" id="3.40.470.10">
    <property type="entry name" value="Uracil-DNA glycosylase-like domain"/>
    <property type="match status" value="1"/>
</dbReference>
<sequence length="198" mass="23032">MGQREGQIERHPLEPFLPSNAKLLMLGSFPPPKTRWKMDFYYPNFQNDMWKIFGLCFFNDKFFFLDVENKTFREQLIREFLNEKGIAIFDTAYEVIRLKGNASDKFLKIHTPTDLTVLLDKMPKCHSMMTTGDKATDTLILSMPEGTQKPEIGHSTQTTFHGRDMRLYRMPSSSRAYPLAVEKKAQAYTVLFKDLAML</sequence>
<dbReference type="CDD" id="cd10032">
    <property type="entry name" value="UDG-F6_HDG"/>
    <property type="match status" value="1"/>
</dbReference>
<protein>
    <submittedName>
        <fullName evidence="1">DNA glycosylase</fullName>
    </submittedName>
</protein>
<dbReference type="InterPro" id="IPR036895">
    <property type="entry name" value="Uracil-DNA_glycosylase-like_sf"/>
</dbReference>
<dbReference type="SUPFAM" id="SSF52141">
    <property type="entry name" value="Uracil-DNA glycosylase-like"/>
    <property type="match status" value="1"/>
</dbReference>
<dbReference type="RefSeq" id="WP_067766996.1">
    <property type="nucleotide sequence ID" value="NZ_LZDS01000028.1"/>
</dbReference>
<dbReference type="OrthoDB" id="9794144at2"/>
<reference evidence="2" key="1">
    <citation type="submission" date="2016-06" db="EMBL/GenBank/DDBJ databases">
        <authorList>
            <person name="Radolfova-Krizova L."/>
            <person name="Nemec A."/>
        </authorList>
    </citation>
    <scope>NUCLEOTIDE SEQUENCE [LARGE SCALE GENOMIC DNA]</scope>
    <source>
        <strain evidence="2">ANC 4275</strain>
    </source>
</reference>
<dbReference type="STRING" id="1443941.A9J31_08470"/>
<comment type="caution">
    <text evidence="1">The sequence shown here is derived from an EMBL/GenBank/DDBJ whole genome shotgun (WGS) entry which is preliminary data.</text>
</comment>
<dbReference type="Proteomes" id="UP000185753">
    <property type="component" value="Unassembled WGS sequence"/>
</dbReference>
<dbReference type="AlphaFoldDB" id="A0A1A7R7L6"/>
<keyword evidence="2" id="KW-1185">Reference proteome</keyword>
<proteinExistence type="predicted"/>
<evidence type="ECO:0000313" key="1">
    <source>
        <dbReference type="EMBL" id="OBX27876.1"/>
    </source>
</evidence>
<name>A0A1A7R7L6_9GAMM</name>
<organism evidence="1 2">
    <name type="scientific">Acinetobacter gandensis</name>
    <dbReference type="NCBI Taxonomy" id="1443941"/>
    <lineage>
        <taxon>Bacteria</taxon>
        <taxon>Pseudomonadati</taxon>
        <taxon>Pseudomonadota</taxon>
        <taxon>Gammaproteobacteria</taxon>
        <taxon>Moraxellales</taxon>
        <taxon>Moraxellaceae</taxon>
        <taxon>Acinetobacter</taxon>
    </lineage>
</organism>
<evidence type="ECO:0000313" key="2">
    <source>
        <dbReference type="Proteomes" id="UP000185753"/>
    </source>
</evidence>
<accession>A0A1A7R7L6</accession>
<dbReference type="EMBL" id="LZDS01000028">
    <property type="protein sequence ID" value="OBX27876.1"/>
    <property type="molecule type" value="Genomic_DNA"/>
</dbReference>